<comment type="similarity">
    <text evidence="1">Belongs to the low molecular weight phosphotyrosine protein phosphatase family.</text>
</comment>
<protein>
    <submittedName>
        <fullName evidence="6">Protein-tyrosine phosphatase</fullName>
    </submittedName>
</protein>
<evidence type="ECO:0000256" key="3">
    <source>
        <dbReference type="ARBA" id="ARBA00022912"/>
    </source>
</evidence>
<accession>A0A1M6T9W2</accession>
<dbReference type="InterPro" id="IPR017867">
    <property type="entry name" value="Tyr_phospatase_low_mol_wt"/>
</dbReference>
<feature type="active site" description="Nucleophile" evidence="4">
    <location>
        <position position="13"/>
    </location>
</feature>
<evidence type="ECO:0000259" key="5">
    <source>
        <dbReference type="SMART" id="SM00226"/>
    </source>
</evidence>
<dbReference type="STRING" id="1830138.SAMN05443507_1168"/>
<dbReference type="EMBL" id="FRAF01000016">
    <property type="protein sequence ID" value="SHK53795.1"/>
    <property type="molecule type" value="Genomic_DNA"/>
</dbReference>
<feature type="active site" description="Proton donor" evidence="4">
    <location>
        <position position="124"/>
    </location>
</feature>
<sequence length="169" mass="18826">MNLLFICTGNTCRSPMAQWLARHEIAKRGLHHTVRSAGLYAFPGQLMSRSAVDALLRRQVVVGHHASQPVEDAMVKEADLIFTMTEAHKQAMLEKFPDAAEKTYTLSEFVKKVDRDGSGYDIVDPFGQCDEAYEACAAQLEELIREMIRLLPQSSEEGGEDGKNAANRE</sequence>
<dbReference type="PANTHER" id="PTHR11717:SF31">
    <property type="entry name" value="LOW MOLECULAR WEIGHT PROTEIN-TYROSINE-PHOSPHATASE ETP-RELATED"/>
    <property type="match status" value="1"/>
</dbReference>
<evidence type="ECO:0000313" key="6">
    <source>
        <dbReference type="EMBL" id="SHK53795.1"/>
    </source>
</evidence>
<feature type="domain" description="Phosphotyrosine protein phosphatase I" evidence="5">
    <location>
        <begin position="1"/>
        <end position="150"/>
    </location>
</feature>
<dbReference type="OrthoDB" id="9784339at2"/>
<feature type="active site" description="Nucleophile" evidence="4">
    <location>
        <position position="7"/>
    </location>
</feature>
<keyword evidence="3" id="KW-0904">Protein phosphatase</keyword>
<name>A0A1M6T9W2_9BACL</name>
<dbReference type="GO" id="GO:0004725">
    <property type="term" value="F:protein tyrosine phosphatase activity"/>
    <property type="evidence" value="ECO:0007669"/>
    <property type="project" value="InterPro"/>
</dbReference>
<dbReference type="InterPro" id="IPR023485">
    <property type="entry name" value="Ptyr_pPase"/>
</dbReference>
<proteinExistence type="inferred from homology"/>
<dbReference type="PANTHER" id="PTHR11717">
    <property type="entry name" value="LOW MOLECULAR WEIGHT PROTEIN TYROSINE PHOSPHATASE"/>
    <property type="match status" value="1"/>
</dbReference>
<gene>
    <name evidence="6" type="ORF">SAMN05443507_1168</name>
</gene>
<dbReference type="CDD" id="cd16344">
    <property type="entry name" value="LMWPAP"/>
    <property type="match status" value="1"/>
</dbReference>
<evidence type="ECO:0000256" key="2">
    <source>
        <dbReference type="ARBA" id="ARBA00022801"/>
    </source>
</evidence>
<dbReference type="SMART" id="SM00226">
    <property type="entry name" value="LMWPc"/>
    <property type="match status" value="1"/>
</dbReference>
<keyword evidence="7" id="KW-1185">Reference proteome</keyword>
<dbReference type="AlphaFoldDB" id="A0A1M6T9W2"/>
<reference evidence="7" key="1">
    <citation type="submission" date="2016-11" db="EMBL/GenBank/DDBJ databases">
        <authorList>
            <person name="Varghese N."/>
            <person name="Submissions S."/>
        </authorList>
    </citation>
    <scope>NUCLEOTIDE SEQUENCE [LARGE SCALE GENOMIC DNA]</scope>
    <source>
        <strain evidence="7">USBA-503</strain>
    </source>
</reference>
<organism evidence="6 7">
    <name type="scientific">Alicyclobacillus tolerans</name>
    <dbReference type="NCBI Taxonomy" id="90970"/>
    <lineage>
        <taxon>Bacteria</taxon>
        <taxon>Bacillati</taxon>
        <taxon>Bacillota</taxon>
        <taxon>Bacilli</taxon>
        <taxon>Bacillales</taxon>
        <taxon>Alicyclobacillaceae</taxon>
        <taxon>Alicyclobacillus</taxon>
    </lineage>
</organism>
<dbReference type="SUPFAM" id="SSF52788">
    <property type="entry name" value="Phosphotyrosine protein phosphatases I"/>
    <property type="match status" value="1"/>
</dbReference>
<evidence type="ECO:0000256" key="4">
    <source>
        <dbReference type="PIRSR" id="PIRSR617867-1"/>
    </source>
</evidence>
<dbReference type="InterPro" id="IPR050438">
    <property type="entry name" value="LMW_PTPase"/>
</dbReference>
<dbReference type="Pfam" id="PF01451">
    <property type="entry name" value="LMWPc"/>
    <property type="match status" value="1"/>
</dbReference>
<keyword evidence="2" id="KW-0378">Hydrolase</keyword>
<dbReference type="PRINTS" id="PR00719">
    <property type="entry name" value="LMWPTPASE"/>
</dbReference>
<dbReference type="InterPro" id="IPR036196">
    <property type="entry name" value="Ptyr_pPase_sf"/>
</dbReference>
<dbReference type="Proteomes" id="UP000184016">
    <property type="component" value="Unassembled WGS sequence"/>
</dbReference>
<dbReference type="RefSeq" id="WP_072874427.1">
    <property type="nucleotide sequence ID" value="NZ_FRAF01000016.1"/>
</dbReference>
<evidence type="ECO:0000256" key="1">
    <source>
        <dbReference type="ARBA" id="ARBA00011063"/>
    </source>
</evidence>
<evidence type="ECO:0000313" key="7">
    <source>
        <dbReference type="Proteomes" id="UP000184016"/>
    </source>
</evidence>
<dbReference type="Gene3D" id="3.40.50.2300">
    <property type="match status" value="1"/>
</dbReference>